<proteinExistence type="predicted"/>
<evidence type="ECO:0008006" key="3">
    <source>
        <dbReference type="Google" id="ProtNLM"/>
    </source>
</evidence>
<name>A0ABP4XBU8_9MICO</name>
<comment type="caution">
    <text evidence="1">The sequence shown here is derived from an EMBL/GenBank/DDBJ whole genome shotgun (WGS) entry which is preliminary data.</text>
</comment>
<dbReference type="RefSeq" id="WP_344068241.1">
    <property type="nucleotide sequence ID" value="NZ_BAAAPN010000098.1"/>
</dbReference>
<dbReference type="SUPFAM" id="SSF52833">
    <property type="entry name" value="Thioredoxin-like"/>
    <property type="match status" value="1"/>
</dbReference>
<dbReference type="EMBL" id="BAAAPN010000098">
    <property type="protein sequence ID" value="GAA1773200.1"/>
    <property type="molecule type" value="Genomic_DNA"/>
</dbReference>
<dbReference type="Proteomes" id="UP001501475">
    <property type="component" value="Unassembled WGS sequence"/>
</dbReference>
<gene>
    <name evidence="1" type="ORF">GCM10009810_32980</name>
</gene>
<keyword evidence="2" id="KW-1185">Reference proteome</keyword>
<evidence type="ECO:0000313" key="2">
    <source>
        <dbReference type="Proteomes" id="UP001501475"/>
    </source>
</evidence>
<dbReference type="Gene3D" id="3.40.30.10">
    <property type="entry name" value="Glutaredoxin"/>
    <property type="match status" value="1"/>
</dbReference>
<dbReference type="InterPro" id="IPR036249">
    <property type="entry name" value="Thioredoxin-like_sf"/>
</dbReference>
<reference evidence="2" key="1">
    <citation type="journal article" date="2019" name="Int. J. Syst. Evol. Microbiol.">
        <title>The Global Catalogue of Microorganisms (GCM) 10K type strain sequencing project: providing services to taxonomists for standard genome sequencing and annotation.</title>
        <authorList>
            <consortium name="The Broad Institute Genomics Platform"/>
            <consortium name="The Broad Institute Genome Sequencing Center for Infectious Disease"/>
            <person name="Wu L."/>
            <person name="Ma J."/>
        </authorList>
    </citation>
    <scope>NUCLEOTIDE SEQUENCE [LARGE SCALE GENOMIC DNA]</scope>
    <source>
        <strain evidence="2">JCM 15591</strain>
    </source>
</reference>
<organism evidence="1 2">
    <name type="scientific">Nostocoides vanveenii</name>
    <dbReference type="NCBI Taxonomy" id="330835"/>
    <lineage>
        <taxon>Bacteria</taxon>
        <taxon>Bacillati</taxon>
        <taxon>Actinomycetota</taxon>
        <taxon>Actinomycetes</taxon>
        <taxon>Micrococcales</taxon>
        <taxon>Intrasporangiaceae</taxon>
        <taxon>Nostocoides</taxon>
    </lineage>
</organism>
<sequence>MRSDGISQAIRLRQTFGEDVVVLGLHTVFEHHEAMQPVSLRAYLHEFQVPFPVAVDRPRGNGIPATMSRLDLRGTATLLLVDKRGGLRANHFGAIDDLPLGAAVERLLHEPD</sequence>
<protein>
    <recommendedName>
        <fullName evidence="3">Alkyl hydroperoxide reductase subunit C/ Thiol specific antioxidant domain-containing protein</fullName>
    </recommendedName>
</protein>
<evidence type="ECO:0000313" key="1">
    <source>
        <dbReference type="EMBL" id="GAA1773200.1"/>
    </source>
</evidence>
<accession>A0ABP4XBU8</accession>